<feature type="compositionally biased region" description="Polar residues" evidence="1">
    <location>
        <begin position="93"/>
        <end position="109"/>
    </location>
</feature>
<sequence>MAADKKSFILYADLIDNIDHLTNEEKGILFTHLLYYVNDKNPVLEDRLILTAWKPIERQLKRDLKKFEEIKSKRSDAGKKSAELRALKKKKQGSANPTSVESVQQCSTNPTVNDNVNENVIYNKKQFLDNFNQARTHFTGEQSFINRLYAEDEGNLNEALEHFKDLDIQDAIKGLFQQEYFPQEVMRSKPTHLLKNIDMYVDAYRNKKKNLYKE</sequence>
<feature type="domain" description="DUF6291" evidence="2">
    <location>
        <begin position="7"/>
        <end position="82"/>
    </location>
</feature>
<name>A0A8E4ZC20_9CAUD</name>
<evidence type="ECO:0000313" key="3">
    <source>
        <dbReference type="EMBL" id="QQV90463.1"/>
    </source>
</evidence>
<dbReference type="InterPro" id="IPR046258">
    <property type="entry name" value="DUF6291"/>
</dbReference>
<organism evidence="3 4">
    <name type="scientific">Olleya phage Harreka_1</name>
    <dbReference type="NCBI Taxonomy" id="2745673"/>
    <lineage>
        <taxon>Viruses</taxon>
        <taxon>Duplodnaviria</taxon>
        <taxon>Heunggongvirae</taxon>
        <taxon>Uroviricota</taxon>
        <taxon>Caudoviricetes</taxon>
        <taxon>Aggregaviridae</taxon>
        <taxon>Harrekavirus</taxon>
        <taxon>Harrekavirus harreka</taxon>
    </lineage>
</organism>
<evidence type="ECO:0000259" key="2">
    <source>
        <dbReference type="Pfam" id="PF19808"/>
    </source>
</evidence>
<dbReference type="EMBL" id="MT732457">
    <property type="protein sequence ID" value="QQV90463.1"/>
    <property type="molecule type" value="Genomic_DNA"/>
</dbReference>
<feature type="region of interest" description="Disordered" evidence="1">
    <location>
        <begin position="87"/>
        <end position="109"/>
    </location>
</feature>
<keyword evidence="4" id="KW-1185">Reference proteome</keyword>
<evidence type="ECO:0000313" key="4">
    <source>
        <dbReference type="Proteomes" id="UP000693706"/>
    </source>
</evidence>
<dbReference type="Pfam" id="PF19808">
    <property type="entry name" value="DUF6291"/>
    <property type="match status" value="1"/>
</dbReference>
<protein>
    <submittedName>
        <fullName evidence="3">Replication protein</fullName>
    </submittedName>
</protein>
<dbReference type="Proteomes" id="UP000693706">
    <property type="component" value="Segment"/>
</dbReference>
<reference evidence="3" key="1">
    <citation type="submission" date="2020-07" db="EMBL/GenBank/DDBJ databases">
        <title>Highly diverse flavobacterial phages as mortality factor during North Sea spring blooms.</title>
        <authorList>
            <person name="Bartlau N."/>
            <person name="Wichels A."/>
            <person name="Krohne G."/>
            <person name="Adriaenssens E.M."/>
            <person name="Heins A."/>
            <person name="Fuchs B.M."/>
            <person name="Amann R."/>
            <person name="Moraru C."/>
        </authorList>
    </citation>
    <scope>NUCLEOTIDE SEQUENCE</scope>
</reference>
<evidence type="ECO:0000256" key="1">
    <source>
        <dbReference type="SAM" id="MobiDB-lite"/>
    </source>
</evidence>
<proteinExistence type="predicted"/>
<accession>A0A8E4ZC20</accession>
<gene>
    <name evidence="3" type="ORF">Harreka1_56</name>
</gene>